<dbReference type="Proteomes" id="UP001180551">
    <property type="component" value="Unassembled WGS sequence"/>
</dbReference>
<evidence type="ECO:0000313" key="3">
    <source>
        <dbReference type="Proteomes" id="UP001180551"/>
    </source>
</evidence>
<evidence type="ECO:0000256" key="1">
    <source>
        <dbReference type="SAM" id="SignalP"/>
    </source>
</evidence>
<sequence>MRHLRRRVPVLAGLFAAALLAGADVAQAATGTIELDLGTNIANPVDGKCYNTENASHVGQREVVNHTNRKLKVFIVADCTAGKEAKVLAPGQSYRAGDTWFPVVSVRRVQTV</sequence>
<proteinExistence type="predicted"/>
<dbReference type="EMBL" id="JAVRFE010000031">
    <property type="protein sequence ID" value="MDT0458481.1"/>
    <property type="molecule type" value="Genomic_DNA"/>
</dbReference>
<feature type="chain" id="PRO_5045646464" description="Secreted protein" evidence="1">
    <location>
        <begin position="29"/>
        <end position="112"/>
    </location>
</feature>
<organism evidence="2 3">
    <name type="scientific">Streptomyces mooreae</name>
    <dbReference type="NCBI Taxonomy" id="3075523"/>
    <lineage>
        <taxon>Bacteria</taxon>
        <taxon>Bacillati</taxon>
        <taxon>Actinomycetota</taxon>
        <taxon>Actinomycetes</taxon>
        <taxon>Kitasatosporales</taxon>
        <taxon>Streptomycetaceae</taxon>
        <taxon>Streptomyces</taxon>
    </lineage>
</organism>
<protein>
    <recommendedName>
        <fullName evidence="4">Secreted protein</fullName>
    </recommendedName>
</protein>
<reference evidence="2" key="1">
    <citation type="submission" date="2024-05" db="EMBL/GenBank/DDBJ databases">
        <title>30 novel species of actinomycetes from the DSMZ collection.</title>
        <authorList>
            <person name="Nouioui I."/>
        </authorList>
    </citation>
    <scope>NUCLEOTIDE SEQUENCE</scope>
    <source>
        <strain evidence="2">DSM 41527</strain>
    </source>
</reference>
<name>A0ABU2TC02_9ACTN</name>
<accession>A0ABU2TC02</accession>
<comment type="caution">
    <text evidence="2">The sequence shown here is derived from an EMBL/GenBank/DDBJ whole genome shotgun (WGS) entry which is preliminary data.</text>
</comment>
<dbReference type="RefSeq" id="WP_311625561.1">
    <property type="nucleotide sequence ID" value="NZ_JAVRFE010000031.1"/>
</dbReference>
<evidence type="ECO:0008006" key="4">
    <source>
        <dbReference type="Google" id="ProtNLM"/>
    </source>
</evidence>
<gene>
    <name evidence="2" type="ORF">RM550_22560</name>
</gene>
<keyword evidence="3" id="KW-1185">Reference proteome</keyword>
<keyword evidence="1" id="KW-0732">Signal</keyword>
<evidence type="ECO:0000313" key="2">
    <source>
        <dbReference type="EMBL" id="MDT0458481.1"/>
    </source>
</evidence>
<feature type="signal peptide" evidence="1">
    <location>
        <begin position="1"/>
        <end position="28"/>
    </location>
</feature>